<name>A0ABY4YGM6_9MICO</name>
<evidence type="ECO:0000256" key="1">
    <source>
        <dbReference type="ARBA" id="ARBA00023002"/>
    </source>
</evidence>
<dbReference type="RefSeq" id="WP_252620309.1">
    <property type="nucleotide sequence ID" value="NZ_CP099490.1"/>
</dbReference>
<evidence type="ECO:0000313" key="4">
    <source>
        <dbReference type="Proteomes" id="UP001056535"/>
    </source>
</evidence>
<gene>
    <name evidence="3" type="ORF">NF557_14630</name>
</gene>
<dbReference type="PANTHER" id="PTHR43364">
    <property type="entry name" value="NADH-SPECIFIC METHYLGLYOXAL REDUCTASE-RELATED"/>
    <property type="match status" value="1"/>
</dbReference>
<dbReference type="InterPro" id="IPR050523">
    <property type="entry name" value="AKR_Detox_Biosynth"/>
</dbReference>
<dbReference type="SUPFAM" id="SSF51430">
    <property type="entry name" value="NAD(P)-linked oxidoreductase"/>
    <property type="match status" value="1"/>
</dbReference>
<evidence type="ECO:0000313" key="3">
    <source>
        <dbReference type="EMBL" id="USQ75824.1"/>
    </source>
</evidence>
<dbReference type="Pfam" id="PF00248">
    <property type="entry name" value="Aldo_ket_red"/>
    <property type="match status" value="1"/>
</dbReference>
<dbReference type="Proteomes" id="UP001056535">
    <property type="component" value="Chromosome"/>
</dbReference>
<keyword evidence="1" id="KW-0560">Oxidoreductase</keyword>
<dbReference type="PRINTS" id="PR00069">
    <property type="entry name" value="ALDKETRDTASE"/>
</dbReference>
<keyword evidence="4" id="KW-1185">Reference proteome</keyword>
<reference evidence="3" key="1">
    <citation type="submission" date="2022-06" db="EMBL/GenBank/DDBJ databases">
        <title>Ornithinimicrobium JY.X270.</title>
        <authorList>
            <person name="Huang Y."/>
        </authorList>
    </citation>
    <scope>NUCLEOTIDE SEQUENCE</scope>
    <source>
        <strain evidence="3">JY.X270</strain>
    </source>
</reference>
<dbReference type="EMBL" id="CP099490">
    <property type="protein sequence ID" value="USQ75824.1"/>
    <property type="molecule type" value="Genomic_DNA"/>
</dbReference>
<dbReference type="InterPro" id="IPR020471">
    <property type="entry name" value="AKR"/>
</dbReference>
<dbReference type="Gene3D" id="3.20.20.100">
    <property type="entry name" value="NADP-dependent oxidoreductase domain"/>
    <property type="match status" value="1"/>
</dbReference>
<proteinExistence type="predicted"/>
<evidence type="ECO:0000259" key="2">
    <source>
        <dbReference type="Pfam" id="PF00248"/>
    </source>
</evidence>
<dbReference type="InterPro" id="IPR036812">
    <property type="entry name" value="NAD(P)_OxRdtase_dom_sf"/>
</dbReference>
<organism evidence="3 4">
    <name type="scientific">Ornithinimicrobium cryptoxanthini</name>
    <dbReference type="NCBI Taxonomy" id="2934161"/>
    <lineage>
        <taxon>Bacteria</taxon>
        <taxon>Bacillati</taxon>
        <taxon>Actinomycetota</taxon>
        <taxon>Actinomycetes</taxon>
        <taxon>Micrococcales</taxon>
        <taxon>Ornithinimicrobiaceae</taxon>
        <taxon>Ornithinimicrobium</taxon>
    </lineage>
</organism>
<feature type="domain" description="NADP-dependent oxidoreductase" evidence="2">
    <location>
        <begin position="19"/>
        <end position="308"/>
    </location>
</feature>
<protein>
    <submittedName>
        <fullName evidence="3">Aldo/keto reductase</fullName>
    </submittedName>
</protein>
<dbReference type="InterPro" id="IPR023210">
    <property type="entry name" value="NADP_OxRdtase_dom"/>
</dbReference>
<dbReference type="PANTHER" id="PTHR43364:SF4">
    <property type="entry name" value="NAD(P)-LINKED OXIDOREDUCTASE SUPERFAMILY PROTEIN"/>
    <property type="match status" value="1"/>
</dbReference>
<sequence>MTEMTYRPLGDSGLRVSTVGIGCNAFGTRIDGDIVREIVDAAIDSGITLFDTSDTYGLGQSEELLGRALGARREEVVVATKFGMDMQGGNGPDWGARGSRRYIRKAVEASLRRLDTEWIDLYQLHRPDPVTPIDETLAALTELVAEGKVRYIGSSNLAGWQVVEADWTARTSGYSAFISAQNKYSLLDRAAEDELVPACETVGVGILPFFPLEYGLLTGKYSRGQAAPEGSRLAADNQAERLAGADWDEIERLQTFADGRGLTMLQVAIGGLAAQPAVASVIAGVTSGEQVRANADAGLWEPTADDLAELG</sequence>
<accession>A0ABY4YGM6</accession>